<dbReference type="InterPro" id="IPR042099">
    <property type="entry name" value="ANL_N_sf"/>
</dbReference>
<dbReference type="EMBL" id="CP000112">
    <property type="protein sequence ID" value="ABB37637.1"/>
    <property type="molecule type" value="Genomic_DNA"/>
</dbReference>
<organism evidence="1 2">
    <name type="scientific">Oleidesulfovibrio alaskensis (strain ATCC BAA-1058 / DSM 17464 / G20)</name>
    <name type="common">Desulfovibrio alaskensis</name>
    <dbReference type="NCBI Taxonomy" id="207559"/>
    <lineage>
        <taxon>Bacteria</taxon>
        <taxon>Pseudomonadati</taxon>
        <taxon>Thermodesulfobacteriota</taxon>
        <taxon>Desulfovibrionia</taxon>
        <taxon>Desulfovibrionales</taxon>
        <taxon>Desulfovibrionaceae</taxon>
        <taxon>Oleidesulfovibrio</taxon>
    </lineage>
</organism>
<evidence type="ECO:0000313" key="1">
    <source>
        <dbReference type="EMBL" id="ABB37637.1"/>
    </source>
</evidence>
<dbReference type="HOGENOM" id="CLU_035301_5_2_7"/>
<dbReference type="SUPFAM" id="SSF56801">
    <property type="entry name" value="Acetyl-CoA synthetase-like"/>
    <property type="match status" value="1"/>
</dbReference>
<dbReference type="KEGG" id="dde:Dde_0836"/>
<dbReference type="RefSeq" id="WP_011366896.1">
    <property type="nucleotide sequence ID" value="NC_007519.1"/>
</dbReference>
<keyword evidence="2" id="KW-1185">Reference proteome</keyword>
<sequence length="469" mass="53385">MSDSAETVRTNAPDWFSYVARHVIAPMWAVYEHSPYLRHLKTVSANQYRPLDEMRALQWERLRGLLRHAAAHVPYYRALWAAQGIDADSVRSWDDFYALPVLEKEHIRSAGRTLLAGNVPEDKLVWTKTSGSTGVSLEIAKDEASQQWKRACTLRHDMWAGWRLGERVGAVWGNPESSQNWRLWLRNLLLQRMTFLDTLRMDEAAMNNFHRTLLRVRPVLLFGHAHSLYLFASFMKARGLSGIYPRGIISTAMVLHDFERAMVEDVFRCKVTNRYGCEEVSLIACECEQHQGLHVNMDTLVVECVDADGRPVPEGEPGAVVVTDLSNLAMPFIRYRVGDVSRFMAGTCACGRSYPRLAAVEGRIADYVRTPQGEFISGISLTENFAMKLSGVKQLQIVQEELDYLVFRMVRGADWQDSELETLAQLVRTRFGRSMRYDVEFTDSIQSESSGKFRFCISRLAEKPFSPGA</sequence>
<reference evidence="1 2" key="1">
    <citation type="journal article" date="2011" name="J. Bacteriol.">
        <title>Complete genome sequence and updated annotation of Desulfovibrio alaskensis G20.</title>
        <authorList>
            <person name="Hauser L.J."/>
            <person name="Land M.L."/>
            <person name="Brown S.D."/>
            <person name="Larimer F."/>
            <person name="Keller K.L."/>
            <person name="Rapp-Giles B.J."/>
            <person name="Price M.N."/>
            <person name="Lin M."/>
            <person name="Bruce D.C."/>
            <person name="Detter J.C."/>
            <person name="Tapia R."/>
            <person name="Han C.S."/>
            <person name="Goodwin L.A."/>
            <person name="Cheng J.F."/>
            <person name="Pitluck S."/>
            <person name="Copeland A."/>
            <person name="Lucas S."/>
            <person name="Nolan M."/>
            <person name="Lapidus A.L."/>
            <person name="Palumbo A.V."/>
            <person name="Wall J.D."/>
        </authorList>
    </citation>
    <scope>NUCLEOTIDE SEQUENCE [LARGE SCALE GENOMIC DNA]</scope>
    <source>
        <strain evidence="2">ATCC BAA 1058 / DSM 17464 / G20</strain>
    </source>
</reference>
<dbReference type="Proteomes" id="UP000002710">
    <property type="component" value="Chromosome"/>
</dbReference>
<proteinExistence type="predicted"/>
<name>Q314K9_OLEA2</name>
<dbReference type="PANTHER" id="PTHR36932:SF1">
    <property type="entry name" value="CAPSULAR POLYSACCHARIDE BIOSYNTHESIS PROTEIN"/>
    <property type="match status" value="1"/>
</dbReference>
<gene>
    <name evidence="1" type="ordered locus">Dde_0836</name>
</gene>
<protein>
    <submittedName>
        <fullName evidence="1">CapK related-protein</fullName>
    </submittedName>
</protein>
<dbReference type="STRING" id="207559.Dde_0836"/>
<dbReference type="Gene3D" id="3.40.50.12780">
    <property type="entry name" value="N-terminal domain of ligase-like"/>
    <property type="match status" value="1"/>
</dbReference>
<dbReference type="PANTHER" id="PTHR36932">
    <property type="entry name" value="CAPSULAR POLYSACCHARIDE BIOSYNTHESIS PROTEIN"/>
    <property type="match status" value="1"/>
</dbReference>
<dbReference type="eggNOG" id="COG1541">
    <property type="taxonomic scope" value="Bacteria"/>
</dbReference>
<dbReference type="AlphaFoldDB" id="Q314K9"/>
<dbReference type="InterPro" id="IPR053158">
    <property type="entry name" value="CapK_Type1_Caps_Biosynth"/>
</dbReference>
<accession>Q314K9</accession>
<evidence type="ECO:0000313" key="2">
    <source>
        <dbReference type="Proteomes" id="UP000002710"/>
    </source>
</evidence>